<keyword evidence="2" id="KW-1185">Reference proteome</keyword>
<evidence type="ECO:0008006" key="3">
    <source>
        <dbReference type="Google" id="ProtNLM"/>
    </source>
</evidence>
<organism evidence="1 2">
    <name type="scientific">Sedimentibacter acidaminivorans</name>
    <dbReference type="NCBI Taxonomy" id="913099"/>
    <lineage>
        <taxon>Bacteria</taxon>
        <taxon>Bacillati</taxon>
        <taxon>Bacillota</taxon>
        <taxon>Tissierellia</taxon>
        <taxon>Sedimentibacter</taxon>
    </lineage>
</organism>
<evidence type="ECO:0000313" key="1">
    <source>
        <dbReference type="EMBL" id="MBP1926249.1"/>
    </source>
</evidence>
<dbReference type="RefSeq" id="WP_209511987.1">
    <property type="nucleotide sequence ID" value="NZ_JAGGKS010000006.1"/>
</dbReference>
<dbReference type="EMBL" id="JAGGKS010000006">
    <property type="protein sequence ID" value="MBP1926249.1"/>
    <property type="molecule type" value="Genomic_DNA"/>
</dbReference>
<evidence type="ECO:0000313" key="2">
    <source>
        <dbReference type="Proteomes" id="UP001519342"/>
    </source>
</evidence>
<protein>
    <recommendedName>
        <fullName evidence="3">Na+-translocating membrane potential-generating system MpsC domain-containing protein</fullName>
    </recommendedName>
</protein>
<dbReference type="Proteomes" id="UP001519342">
    <property type="component" value="Unassembled WGS sequence"/>
</dbReference>
<comment type="caution">
    <text evidence="1">The sequence shown here is derived from an EMBL/GenBank/DDBJ whole genome shotgun (WGS) entry which is preliminary data.</text>
</comment>
<name>A0ABS4GEY6_9FIRM</name>
<proteinExistence type="predicted"/>
<accession>A0ABS4GEY6</accession>
<sequence>MKYEIQKISKIVEEIIDFFYSHSTKKVNISIEETETSFIIEVQSDHIICSNDNAKHLKDLLNVQRQREMEEYYWQLAGNDLDGDEYNLVGMMVDESYIDYIAPSLKVKLIRYK</sequence>
<reference evidence="1 2" key="1">
    <citation type="submission" date="2021-03" db="EMBL/GenBank/DDBJ databases">
        <title>Genomic Encyclopedia of Type Strains, Phase IV (KMG-IV): sequencing the most valuable type-strain genomes for metagenomic binning, comparative biology and taxonomic classification.</title>
        <authorList>
            <person name="Goeker M."/>
        </authorList>
    </citation>
    <scope>NUCLEOTIDE SEQUENCE [LARGE SCALE GENOMIC DNA]</scope>
    <source>
        <strain evidence="1 2">DSM 24004</strain>
    </source>
</reference>
<gene>
    <name evidence="1" type="ORF">J2Z76_002114</name>
</gene>